<dbReference type="PANTHER" id="PTHR46211">
    <property type="entry name" value="GLYCEROPHOSPHORYL DIESTER PHOSPHODIESTERASE"/>
    <property type="match status" value="1"/>
</dbReference>
<organism evidence="2">
    <name type="scientific">human gut metagenome</name>
    <dbReference type="NCBI Taxonomy" id="408170"/>
    <lineage>
        <taxon>unclassified sequences</taxon>
        <taxon>metagenomes</taxon>
        <taxon>organismal metagenomes</taxon>
    </lineage>
</organism>
<evidence type="ECO:0000313" key="2">
    <source>
        <dbReference type="EMBL" id="EKC54331.1"/>
    </source>
</evidence>
<dbReference type="InterPro" id="IPR017946">
    <property type="entry name" value="PLC-like_Pdiesterase_TIM-brl"/>
</dbReference>
<dbReference type="SUPFAM" id="SSF51695">
    <property type="entry name" value="PLC-like phosphodiesterases"/>
    <property type="match status" value="1"/>
</dbReference>
<dbReference type="EC" id="3.1.-.-" evidence="2"/>
<name>K1T4E9_9ZZZZ</name>
<dbReference type="PROSITE" id="PS51704">
    <property type="entry name" value="GP_PDE"/>
    <property type="match status" value="1"/>
</dbReference>
<dbReference type="EMBL" id="AJWY01010866">
    <property type="protein sequence ID" value="EKC54331.1"/>
    <property type="molecule type" value="Genomic_DNA"/>
</dbReference>
<dbReference type="GO" id="GO:0006629">
    <property type="term" value="P:lipid metabolic process"/>
    <property type="evidence" value="ECO:0007669"/>
    <property type="project" value="InterPro"/>
</dbReference>
<dbReference type="InterPro" id="IPR030395">
    <property type="entry name" value="GP_PDE_dom"/>
</dbReference>
<feature type="domain" description="GP-PDE" evidence="1">
    <location>
        <begin position="1"/>
        <end position="159"/>
    </location>
</feature>
<dbReference type="AlphaFoldDB" id="K1T4E9"/>
<reference evidence="2" key="1">
    <citation type="journal article" date="2013" name="Environ. Microbiol.">
        <title>Microbiota from the distal guts of lean and obese adolescents exhibit partial functional redundancy besides clear differences in community structure.</title>
        <authorList>
            <person name="Ferrer M."/>
            <person name="Ruiz A."/>
            <person name="Lanza F."/>
            <person name="Haange S.B."/>
            <person name="Oberbach A."/>
            <person name="Till H."/>
            <person name="Bargiela R."/>
            <person name="Campoy C."/>
            <person name="Segura M.T."/>
            <person name="Richter M."/>
            <person name="von Bergen M."/>
            <person name="Seifert J."/>
            <person name="Suarez A."/>
        </authorList>
    </citation>
    <scope>NUCLEOTIDE SEQUENCE</scope>
</reference>
<protein>
    <submittedName>
        <fullName evidence="2">Glycerophosphoryl diester phosphodiesterase</fullName>
        <ecNumber evidence="2">3.1.-.-</ecNumber>
    </submittedName>
</protein>
<sequence length="159" mass="18395">MIKNRDKFELEGFEFDLHLTKDGQIIVLHDDTLDRTSDSEEYFGKSGVLPCDLSFEELRKLNMGEKFVLPDGSIPYEGLRGDKIPDSLRIIRLSDVFDFLAPYGDYTFTVDIKNDGDIGYRTADELHRLLVKYNMLSRTAVASFHKSNIRYLDEKYPDI</sequence>
<dbReference type="Pfam" id="PF03009">
    <property type="entry name" value="GDPD"/>
    <property type="match status" value="1"/>
</dbReference>
<dbReference type="PANTHER" id="PTHR46211:SF14">
    <property type="entry name" value="GLYCEROPHOSPHODIESTER PHOSPHODIESTERASE"/>
    <property type="match status" value="1"/>
</dbReference>
<evidence type="ECO:0000259" key="1">
    <source>
        <dbReference type="PROSITE" id="PS51704"/>
    </source>
</evidence>
<feature type="non-terminal residue" evidence="2">
    <location>
        <position position="159"/>
    </location>
</feature>
<keyword evidence="2" id="KW-0378">Hydrolase</keyword>
<gene>
    <name evidence="2" type="ORF">LEA_15910</name>
</gene>
<dbReference type="Gene3D" id="3.20.20.190">
    <property type="entry name" value="Phosphatidylinositol (PI) phosphodiesterase"/>
    <property type="match status" value="1"/>
</dbReference>
<dbReference type="GO" id="GO:0008081">
    <property type="term" value="F:phosphoric diester hydrolase activity"/>
    <property type="evidence" value="ECO:0007669"/>
    <property type="project" value="InterPro"/>
</dbReference>
<comment type="caution">
    <text evidence="2">The sequence shown here is derived from an EMBL/GenBank/DDBJ whole genome shotgun (WGS) entry which is preliminary data.</text>
</comment>
<proteinExistence type="predicted"/>
<accession>K1T4E9</accession>